<evidence type="ECO:0000313" key="2">
    <source>
        <dbReference type="Proteomes" id="UP000040453"/>
    </source>
</evidence>
<dbReference type="AlphaFoldDB" id="A0A0A1MY56"/>
<accession>A0A0A1MY56</accession>
<dbReference type="SUPFAM" id="SSF52833">
    <property type="entry name" value="Thioredoxin-like"/>
    <property type="match status" value="1"/>
</dbReference>
<dbReference type="Proteomes" id="UP000040453">
    <property type="component" value="Unassembled WGS sequence"/>
</dbReference>
<dbReference type="STRING" id="545501.BN997_04403"/>
<reference evidence="1 2" key="1">
    <citation type="submission" date="2014-11" db="EMBL/GenBank/DDBJ databases">
        <authorList>
            <person name="Urmite Genomes Urmite Genomes"/>
        </authorList>
    </citation>
    <scope>NUCLEOTIDE SEQUENCE [LARGE SCALE GENOMIC DNA]</scope>
    <source>
        <strain evidence="1 2">Oc5</strain>
    </source>
</reference>
<protein>
    <submittedName>
        <fullName evidence="1">Thiol-disulfide oxidoreductase YkuV</fullName>
    </submittedName>
</protein>
<dbReference type="RefSeq" id="WP_042535289.1">
    <property type="nucleotide sequence ID" value="NZ_CDGG01000001.1"/>
</dbReference>
<sequence length="146" mass="16822">MQIYDALPDLSKFKPLPGSNQSLLFSSGKPILVIFWSVSCSSCDYFLQKLAAIPPIKYQKVITILIHTYLDGEQISLPEIKNKLNQLHVDAVYLDDVTGQLDDIFQFRYVPALYLFDKQEKLRFKQIGKPSTSLVEQRLRRLINTK</sequence>
<proteinExistence type="predicted"/>
<name>A0A0A1MY56_9BACI</name>
<dbReference type="OrthoDB" id="9811352at2"/>
<organism evidence="1 2">
    <name type="scientific">Oceanobacillus oncorhynchi</name>
    <dbReference type="NCBI Taxonomy" id="545501"/>
    <lineage>
        <taxon>Bacteria</taxon>
        <taxon>Bacillati</taxon>
        <taxon>Bacillota</taxon>
        <taxon>Bacilli</taxon>
        <taxon>Bacillales</taxon>
        <taxon>Bacillaceae</taxon>
        <taxon>Oceanobacillus</taxon>
    </lineage>
</organism>
<evidence type="ECO:0000313" key="1">
    <source>
        <dbReference type="EMBL" id="CEI84454.1"/>
    </source>
</evidence>
<dbReference type="Gene3D" id="3.40.30.10">
    <property type="entry name" value="Glutaredoxin"/>
    <property type="match status" value="1"/>
</dbReference>
<gene>
    <name evidence="1" type="primary">ykuV</name>
    <name evidence="1" type="ORF">BN997_04403</name>
</gene>
<keyword evidence="2" id="KW-1185">Reference proteome</keyword>
<dbReference type="EMBL" id="CDGG01000001">
    <property type="protein sequence ID" value="CEI84454.1"/>
    <property type="molecule type" value="Genomic_DNA"/>
</dbReference>
<dbReference type="InterPro" id="IPR036249">
    <property type="entry name" value="Thioredoxin-like_sf"/>
</dbReference>